<dbReference type="Gene3D" id="1.10.760.10">
    <property type="entry name" value="Cytochrome c-like domain"/>
    <property type="match status" value="1"/>
</dbReference>
<evidence type="ECO:0000256" key="2">
    <source>
        <dbReference type="ARBA" id="ARBA00022617"/>
    </source>
</evidence>
<dbReference type="InterPro" id="IPR009056">
    <property type="entry name" value="Cyt_c-like_dom"/>
</dbReference>
<dbReference type="InterPro" id="IPR002324">
    <property type="entry name" value="Cyt_c_ID"/>
</dbReference>
<keyword evidence="10" id="KW-1185">Reference proteome</keyword>
<evidence type="ECO:0000256" key="7">
    <source>
        <dbReference type="SAM" id="MobiDB-lite"/>
    </source>
</evidence>
<proteinExistence type="predicted"/>
<evidence type="ECO:0000259" key="8">
    <source>
        <dbReference type="PROSITE" id="PS51007"/>
    </source>
</evidence>
<dbReference type="RefSeq" id="WP_191159476.1">
    <property type="nucleotide sequence ID" value="NZ_JACWMX010000001.1"/>
</dbReference>
<dbReference type="Proteomes" id="UP000619078">
    <property type="component" value="Unassembled WGS sequence"/>
</dbReference>
<dbReference type="GO" id="GO:0005506">
    <property type="term" value="F:iron ion binding"/>
    <property type="evidence" value="ECO:0007669"/>
    <property type="project" value="InterPro"/>
</dbReference>
<comment type="PTM">
    <text evidence="6">Binds 1 heme c group covalently per subunit.</text>
</comment>
<dbReference type="GO" id="GO:0020037">
    <property type="term" value="F:heme binding"/>
    <property type="evidence" value="ECO:0007669"/>
    <property type="project" value="InterPro"/>
</dbReference>
<accession>A0A926NTJ0</accession>
<feature type="domain" description="Cytochrome c" evidence="8">
    <location>
        <begin position="64"/>
        <end position="147"/>
    </location>
</feature>
<evidence type="ECO:0000256" key="6">
    <source>
        <dbReference type="PIRSR" id="PIRSR602324-1"/>
    </source>
</evidence>
<dbReference type="AlphaFoldDB" id="A0A926NTJ0"/>
<keyword evidence="4" id="KW-0249">Electron transport</keyword>
<evidence type="ECO:0000256" key="1">
    <source>
        <dbReference type="ARBA" id="ARBA00022448"/>
    </source>
</evidence>
<evidence type="ECO:0000256" key="5">
    <source>
        <dbReference type="ARBA" id="ARBA00023004"/>
    </source>
</evidence>
<feature type="binding site" description="covalent" evidence="6">
    <location>
        <position position="125"/>
    </location>
    <ligand>
        <name>heme c</name>
        <dbReference type="ChEBI" id="CHEBI:61717"/>
    </ligand>
</feature>
<feature type="binding site" description="covalent" evidence="6">
    <location>
        <position position="82"/>
    </location>
    <ligand>
        <name>heme c</name>
        <dbReference type="ChEBI" id="CHEBI:61717"/>
    </ligand>
</feature>
<keyword evidence="2 6" id="KW-0349">Heme</keyword>
<dbReference type="Pfam" id="PF00034">
    <property type="entry name" value="Cytochrom_C"/>
    <property type="match status" value="1"/>
</dbReference>
<comment type="caution">
    <text evidence="9">The sequence shown here is derived from an EMBL/GenBank/DDBJ whole genome shotgun (WGS) entry which is preliminary data.</text>
</comment>
<dbReference type="PROSITE" id="PS51007">
    <property type="entry name" value="CYTC"/>
    <property type="match status" value="1"/>
</dbReference>
<gene>
    <name evidence="9" type="ORF">IDJ76_00125</name>
</gene>
<dbReference type="EMBL" id="JACWMX010000001">
    <property type="protein sequence ID" value="MBD1391489.1"/>
    <property type="molecule type" value="Genomic_DNA"/>
</dbReference>
<dbReference type="PRINTS" id="PR00606">
    <property type="entry name" value="CYTCHROMECID"/>
</dbReference>
<keyword evidence="1" id="KW-0813">Transport</keyword>
<dbReference type="PROSITE" id="PS51257">
    <property type="entry name" value="PROKAR_LIPOPROTEIN"/>
    <property type="match status" value="1"/>
</dbReference>
<evidence type="ECO:0000256" key="4">
    <source>
        <dbReference type="ARBA" id="ARBA00022982"/>
    </source>
</evidence>
<organism evidence="9 10">
    <name type="scientific">Mucilaginibacter glaciei</name>
    <dbReference type="NCBI Taxonomy" id="2772109"/>
    <lineage>
        <taxon>Bacteria</taxon>
        <taxon>Pseudomonadati</taxon>
        <taxon>Bacteroidota</taxon>
        <taxon>Sphingobacteriia</taxon>
        <taxon>Sphingobacteriales</taxon>
        <taxon>Sphingobacteriaceae</taxon>
        <taxon>Mucilaginibacter</taxon>
    </lineage>
</organism>
<evidence type="ECO:0000256" key="3">
    <source>
        <dbReference type="ARBA" id="ARBA00022723"/>
    </source>
</evidence>
<protein>
    <submittedName>
        <fullName evidence="9">C-type cytochrome</fullName>
    </submittedName>
</protein>
<dbReference type="SUPFAM" id="SSF46626">
    <property type="entry name" value="Cytochrome c"/>
    <property type="match status" value="1"/>
</dbReference>
<reference evidence="9" key="1">
    <citation type="submission" date="2020-09" db="EMBL/GenBank/DDBJ databases">
        <title>Novel species of Mucilaginibacter isolated from a glacier on the Tibetan Plateau.</title>
        <authorList>
            <person name="Liu Q."/>
            <person name="Xin Y.-H."/>
        </authorList>
    </citation>
    <scope>NUCLEOTIDE SEQUENCE</scope>
    <source>
        <strain evidence="9">ZB1P21</strain>
    </source>
</reference>
<keyword evidence="5 6" id="KW-0408">Iron</keyword>
<sequence length="147" mass="14744">MRKIFIILGIALTIAACGGSKPGEAEGGNADSTSASNKTAVTSETNAANDTAANKIGTDSNAGSSSAKGAALMAASDCNTCHNEKSKVIGPALVDIAKKYTAADVETLAKKVISGGSGNWGNVPMTAHPQLSLADAKTMVSYILTVK</sequence>
<feature type="binding site" description="covalent" evidence="6">
    <location>
        <position position="78"/>
    </location>
    <ligand>
        <name>heme c</name>
        <dbReference type="ChEBI" id="CHEBI:61717"/>
    </ligand>
</feature>
<dbReference type="GO" id="GO:0009055">
    <property type="term" value="F:electron transfer activity"/>
    <property type="evidence" value="ECO:0007669"/>
    <property type="project" value="InterPro"/>
</dbReference>
<keyword evidence="3 6" id="KW-0479">Metal-binding</keyword>
<evidence type="ECO:0000313" key="9">
    <source>
        <dbReference type="EMBL" id="MBD1391489.1"/>
    </source>
</evidence>
<feature type="compositionally biased region" description="Polar residues" evidence="7">
    <location>
        <begin position="30"/>
        <end position="52"/>
    </location>
</feature>
<feature type="region of interest" description="Disordered" evidence="7">
    <location>
        <begin position="23"/>
        <end position="66"/>
    </location>
</feature>
<evidence type="ECO:0000313" key="10">
    <source>
        <dbReference type="Proteomes" id="UP000619078"/>
    </source>
</evidence>
<name>A0A926NTJ0_9SPHI</name>
<dbReference type="InterPro" id="IPR036909">
    <property type="entry name" value="Cyt_c-like_dom_sf"/>
</dbReference>